<dbReference type="Proteomes" id="UP000625711">
    <property type="component" value="Unassembled WGS sequence"/>
</dbReference>
<evidence type="ECO:0000259" key="7">
    <source>
        <dbReference type="PROSITE" id="PS51518"/>
    </source>
</evidence>
<dbReference type="InterPro" id="IPR010750">
    <property type="entry name" value="SGF29_tudor-like_dom"/>
</dbReference>
<evidence type="ECO:0000256" key="6">
    <source>
        <dbReference type="SAM" id="MobiDB-lite"/>
    </source>
</evidence>
<evidence type="ECO:0000256" key="4">
    <source>
        <dbReference type="ARBA" id="ARBA00023163"/>
    </source>
</evidence>
<proteinExistence type="predicted"/>
<reference evidence="8" key="1">
    <citation type="submission" date="2020-08" db="EMBL/GenBank/DDBJ databases">
        <title>Genome sequencing and assembly of the red palm weevil Rhynchophorus ferrugineus.</title>
        <authorList>
            <person name="Dias G.B."/>
            <person name="Bergman C.M."/>
            <person name="Manee M."/>
        </authorList>
    </citation>
    <scope>NUCLEOTIDE SEQUENCE</scope>
    <source>
        <strain evidence="8">AA-2017</strain>
        <tissue evidence="8">Whole larva</tissue>
    </source>
</reference>
<keyword evidence="9" id="KW-1185">Reference proteome</keyword>
<sequence>MPLTADAVAAQQVQERLKLLYGIIQDIENKRSLCEQSINTLQRFSNDDKGLNSQKTKSLIKNAMAQTDAEREAIENALQKIHEIRNIKNERRIKARTSTSNKEAIRRGTWIKMLLSSAQTLPLFVGKVGEKAPPLCGAIPAERNYVAKVGDTVVALAKLVDKEDWIVAEVVSYNPGTTKYEVEDILKEQNQKDRHTLGKGRVIPLPLMRANPETNPEALFPQGKVVLALFPQTSCFYKAIVYKQPTTHTDEYEVLFEDSTYPEGYSPPCNVAQRYMVPYKQRMKGSTSAASTSQGGGSDSDSEDTYSKS</sequence>
<comment type="caution">
    <text evidence="8">The sequence shown here is derived from an EMBL/GenBank/DDBJ whole genome shotgun (WGS) entry which is preliminary data.</text>
</comment>
<keyword evidence="4" id="KW-0804">Transcription</keyword>
<feature type="compositionally biased region" description="Acidic residues" evidence="6">
    <location>
        <begin position="300"/>
        <end position="309"/>
    </location>
</feature>
<name>A0A834I0I0_RHYFE</name>
<dbReference type="FunFam" id="2.30.30.140:FF:000026">
    <property type="entry name" value="SAGA-associated factor 29 homolog"/>
    <property type="match status" value="1"/>
</dbReference>
<evidence type="ECO:0000313" key="9">
    <source>
        <dbReference type="Proteomes" id="UP000625711"/>
    </source>
</evidence>
<evidence type="ECO:0000256" key="5">
    <source>
        <dbReference type="ARBA" id="ARBA00023242"/>
    </source>
</evidence>
<dbReference type="PANTHER" id="PTHR21539:SF0">
    <property type="entry name" value="SAGA-ASSOCIATED FACTOR 29"/>
    <property type="match status" value="1"/>
</dbReference>
<evidence type="ECO:0000256" key="3">
    <source>
        <dbReference type="ARBA" id="ARBA00023054"/>
    </source>
</evidence>
<dbReference type="InterPro" id="IPR047288">
    <property type="entry name" value="Tudor_SGF29_rpt1"/>
</dbReference>
<dbReference type="Gene3D" id="2.30.30.140">
    <property type="match status" value="2"/>
</dbReference>
<dbReference type="GO" id="GO:0005634">
    <property type="term" value="C:nucleus"/>
    <property type="evidence" value="ECO:0007669"/>
    <property type="project" value="UniProtKB-SubCell"/>
</dbReference>
<dbReference type="Pfam" id="PF07039">
    <property type="entry name" value="SGF29_Tudor"/>
    <property type="match status" value="1"/>
</dbReference>
<keyword evidence="3" id="KW-0175">Coiled coil</keyword>
<organism evidence="8 9">
    <name type="scientific">Rhynchophorus ferrugineus</name>
    <name type="common">Red palm weevil</name>
    <name type="synonym">Curculio ferrugineus</name>
    <dbReference type="NCBI Taxonomy" id="354439"/>
    <lineage>
        <taxon>Eukaryota</taxon>
        <taxon>Metazoa</taxon>
        <taxon>Ecdysozoa</taxon>
        <taxon>Arthropoda</taxon>
        <taxon>Hexapoda</taxon>
        <taxon>Insecta</taxon>
        <taxon>Pterygota</taxon>
        <taxon>Neoptera</taxon>
        <taxon>Endopterygota</taxon>
        <taxon>Coleoptera</taxon>
        <taxon>Polyphaga</taxon>
        <taxon>Cucujiformia</taxon>
        <taxon>Curculionidae</taxon>
        <taxon>Dryophthorinae</taxon>
        <taxon>Rhynchophorus</taxon>
    </lineage>
</organism>
<feature type="domain" description="SGF29 C-terminal" evidence="7">
    <location>
        <begin position="143"/>
        <end position="285"/>
    </location>
</feature>
<evidence type="ECO:0000256" key="2">
    <source>
        <dbReference type="ARBA" id="ARBA00023015"/>
    </source>
</evidence>
<dbReference type="FunFam" id="2.30.30.140:FF:000029">
    <property type="entry name" value="SAGA-associated factor 29 homolog"/>
    <property type="match status" value="1"/>
</dbReference>
<dbReference type="GO" id="GO:0140672">
    <property type="term" value="C:ATAC complex"/>
    <property type="evidence" value="ECO:0007669"/>
    <property type="project" value="UniProtKB-ARBA"/>
</dbReference>
<evidence type="ECO:0000256" key="1">
    <source>
        <dbReference type="ARBA" id="ARBA00004123"/>
    </source>
</evidence>
<dbReference type="GO" id="GO:0000124">
    <property type="term" value="C:SAGA complex"/>
    <property type="evidence" value="ECO:0007669"/>
    <property type="project" value="InterPro"/>
</dbReference>
<gene>
    <name evidence="8" type="ORF">GWI33_016221</name>
</gene>
<dbReference type="PROSITE" id="PS51518">
    <property type="entry name" value="SGF29_C"/>
    <property type="match status" value="1"/>
</dbReference>
<dbReference type="CDD" id="cd20393">
    <property type="entry name" value="Tudor_SGF29_rpt1"/>
    <property type="match status" value="1"/>
</dbReference>
<dbReference type="InterPro" id="IPR047287">
    <property type="entry name" value="Tudor_SGF29_rpt2"/>
</dbReference>
<keyword evidence="5" id="KW-0539">Nucleus</keyword>
<accession>A0A834I0I0</accession>
<dbReference type="OrthoDB" id="10265994at2759"/>
<dbReference type="AlphaFoldDB" id="A0A834I0I0"/>
<evidence type="ECO:0000313" key="8">
    <source>
        <dbReference type="EMBL" id="KAF7270814.1"/>
    </source>
</evidence>
<keyword evidence="2" id="KW-0805">Transcription regulation</keyword>
<dbReference type="PANTHER" id="PTHR21539">
    <property type="entry name" value="SAGA-ASSOCIATED FACTOR 29"/>
    <property type="match status" value="1"/>
</dbReference>
<comment type="subcellular location">
    <subcellularLocation>
        <location evidence="1">Nucleus</location>
    </subcellularLocation>
</comment>
<dbReference type="CDD" id="cd20394">
    <property type="entry name" value="Tudor_SGF29_rpt2"/>
    <property type="match status" value="1"/>
</dbReference>
<dbReference type="EMBL" id="JAACXV010014055">
    <property type="protein sequence ID" value="KAF7270814.1"/>
    <property type="molecule type" value="Genomic_DNA"/>
</dbReference>
<protein>
    <recommendedName>
        <fullName evidence="7">SGF29 C-terminal domain-containing protein</fullName>
    </recommendedName>
</protein>
<feature type="region of interest" description="Disordered" evidence="6">
    <location>
        <begin position="282"/>
        <end position="309"/>
    </location>
</feature>
<dbReference type="InterPro" id="IPR037802">
    <property type="entry name" value="SGF29"/>
</dbReference>